<evidence type="ECO:0000313" key="7">
    <source>
        <dbReference type="Proteomes" id="UP000318833"/>
    </source>
</evidence>
<gene>
    <name evidence="6" type="ORF">FOF46_26130</name>
</gene>
<reference evidence="6 7" key="1">
    <citation type="submission" date="2019-07" db="EMBL/GenBank/DDBJ databases">
        <title>The draft genome sequence of Aquimarina algiphila M91.</title>
        <authorList>
            <person name="Meng X."/>
        </authorList>
    </citation>
    <scope>NUCLEOTIDE SEQUENCE [LARGE SCALE GENOMIC DNA]</scope>
    <source>
        <strain evidence="6 7">M91</strain>
    </source>
</reference>
<evidence type="ECO:0000313" key="6">
    <source>
        <dbReference type="EMBL" id="TSE04488.1"/>
    </source>
</evidence>
<feature type="domain" description="DJ-1/PfpI" evidence="5">
    <location>
        <begin position="82"/>
        <end position="282"/>
    </location>
</feature>
<dbReference type="PANTHER" id="PTHR48094">
    <property type="entry name" value="PROTEIN/NUCLEIC ACID DEGLYCASE DJ-1-RELATED"/>
    <property type="match status" value="1"/>
</dbReference>
<keyword evidence="7" id="KW-1185">Reference proteome</keyword>
<evidence type="ECO:0000256" key="3">
    <source>
        <dbReference type="ARBA" id="ARBA00038493"/>
    </source>
</evidence>
<dbReference type="OrthoDB" id="9792284at2"/>
<sequence length="367" mass="40882">MLKKRPILKWILISFTSVILLLFGFGWWFISLLPSGEMNQNVSTTQVSDLPYLSQDIIPKRGKILAIVTSTDIMGNTDKSTGYELTELSRAYYVFEANGFEVDIASPLGGEPPVVIDDEDMGKFDYAFLNDSIAQYKVKHTIPVKDIIPETYEGVFFAGGKGAMFDFPENKSIQHIVRDLYQSNKVVGAVCHGPAALVNVTLDNGHPLIKNKTVSGFTNEEELLLIPDAKVIFPFLLQDKLVAQGAQFNEGSMYLENISHDKNLVTGQNPWSTWLLAETMVKELGYTPKHREITPEENAMMVLKIYDTKGSHEAKKLIEEICVAENKPLARQLIASHSVVAAMRGNIGRFFNLVGLTSYAKSKSKNI</sequence>
<evidence type="ECO:0000256" key="1">
    <source>
        <dbReference type="ARBA" id="ARBA00023016"/>
    </source>
</evidence>
<keyword evidence="4" id="KW-0812">Transmembrane</keyword>
<evidence type="ECO:0000259" key="5">
    <source>
        <dbReference type="Pfam" id="PF01965"/>
    </source>
</evidence>
<keyword evidence="2" id="KW-0456">Lyase</keyword>
<dbReference type="CDD" id="cd03141">
    <property type="entry name" value="GATase1_Hsp31_like"/>
    <property type="match status" value="1"/>
</dbReference>
<accession>A0A554VCK8</accession>
<feature type="transmembrane region" description="Helical" evidence="4">
    <location>
        <begin position="7"/>
        <end position="30"/>
    </location>
</feature>
<dbReference type="AlphaFoldDB" id="A0A554VCK8"/>
<dbReference type="InterPro" id="IPR029062">
    <property type="entry name" value="Class_I_gatase-like"/>
</dbReference>
<comment type="caution">
    <text evidence="6">The sequence shown here is derived from an EMBL/GenBank/DDBJ whole genome shotgun (WGS) entry which is preliminary data.</text>
</comment>
<dbReference type="Proteomes" id="UP000318833">
    <property type="component" value="Unassembled WGS sequence"/>
</dbReference>
<dbReference type="GO" id="GO:0019172">
    <property type="term" value="F:glyoxalase III activity"/>
    <property type="evidence" value="ECO:0007669"/>
    <property type="project" value="TreeGrafter"/>
</dbReference>
<dbReference type="InterPro" id="IPR050325">
    <property type="entry name" value="Prot/Nucl_acid_deglycase"/>
</dbReference>
<keyword evidence="6" id="KW-0315">Glutamine amidotransferase</keyword>
<keyword evidence="4" id="KW-0472">Membrane</keyword>
<dbReference type="GO" id="GO:0005737">
    <property type="term" value="C:cytoplasm"/>
    <property type="evidence" value="ECO:0007669"/>
    <property type="project" value="TreeGrafter"/>
</dbReference>
<keyword evidence="1" id="KW-0346">Stress response</keyword>
<dbReference type="GO" id="GO:0019243">
    <property type="term" value="P:methylglyoxal catabolic process to D-lactate via S-lactoyl-glutathione"/>
    <property type="evidence" value="ECO:0007669"/>
    <property type="project" value="TreeGrafter"/>
</dbReference>
<dbReference type="PANTHER" id="PTHR48094:SF11">
    <property type="entry name" value="GLUTATHIONE-INDEPENDENT GLYOXALASE HSP31-RELATED"/>
    <property type="match status" value="1"/>
</dbReference>
<evidence type="ECO:0000256" key="4">
    <source>
        <dbReference type="SAM" id="Phobius"/>
    </source>
</evidence>
<dbReference type="RefSeq" id="WP_143918496.1">
    <property type="nucleotide sequence ID" value="NZ_CANMIK010000047.1"/>
</dbReference>
<evidence type="ECO:0000256" key="2">
    <source>
        <dbReference type="ARBA" id="ARBA00023239"/>
    </source>
</evidence>
<dbReference type="SUPFAM" id="SSF52317">
    <property type="entry name" value="Class I glutamine amidotransferase-like"/>
    <property type="match status" value="1"/>
</dbReference>
<dbReference type="InterPro" id="IPR002818">
    <property type="entry name" value="DJ-1/PfpI"/>
</dbReference>
<name>A0A554VCK8_9FLAO</name>
<keyword evidence="4" id="KW-1133">Transmembrane helix</keyword>
<protein>
    <submittedName>
        <fullName evidence="6">Type 1 glutamine amidotransferase domain-containing protein</fullName>
    </submittedName>
</protein>
<dbReference type="Pfam" id="PF01965">
    <property type="entry name" value="DJ-1_PfpI"/>
    <property type="match status" value="1"/>
</dbReference>
<organism evidence="6 7">
    <name type="scientific">Aquimarina algiphila</name>
    <dbReference type="NCBI Taxonomy" id="2047982"/>
    <lineage>
        <taxon>Bacteria</taxon>
        <taxon>Pseudomonadati</taxon>
        <taxon>Bacteroidota</taxon>
        <taxon>Flavobacteriia</taxon>
        <taxon>Flavobacteriales</taxon>
        <taxon>Flavobacteriaceae</taxon>
        <taxon>Aquimarina</taxon>
    </lineage>
</organism>
<proteinExistence type="inferred from homology"/>
<dbReference type="Gene3D" id="3.40.50.880">
    <property type="match status" value="1"/>
</dbReference>
<dbReference type="EMBL" id="VLNR01000080">
    <property type="protein sequence ID" value="TSE04488.1"/>
    <property type="molecule type" value="Genomic_DNA"/>
</dbReference>
<keyword evidence="6" id="KW-0808">Transferase</keyword>
<comment type="similarity">
    <text evidence="3">Belongs to the peptidase C56 family. HSP31-like subfamily.</text>
</comment>
<dbReference type="GO" id="GO:0016740">
    <property type="term" value="F:transferase activity"/>
    <property type="evidence" value="ECO:0007669"/>
    <property type="project" value="UniProtKB-KW"/>
</dbReference>